<comment type="catalytic activity">
    <reaction evidence="10 11 12">
        <text>L-cysteinyl-[protein] + hexadecanoyl-CoA = S-hexadecanoyl-L-cysteinyl-[protein] + CoA</text>
        <dbReference type="Rhea" id="RHEA:36683"/>
        <dbReference type="Rhea" id="RHEA-COMP:10131"/>
        <dbReference type="Rhea" id="RHEA-COMP:11032"/>
        <dbReference type="ChEBI" id="CHEBI:29950"/>
        <dbReference type="ChEBI" id="CHEBI:57287"/>
        <dbReference type="ChEBI" id="CHEBI:57379"/>
        <dbReference type="ChEBI" id="CHEBI:74151"/>
        <dbReference type="EC" id="2.3.1.225"/>
    </reaction>
</comment>
<feature type="region of interest" description="Disordered" evidence="13">
    <location>
        <begin position="328"/>
        <end position="364"/>
    </location>
</feature>
<evidence type="ECO:0000256" key="13">
    <source>
        <dbReference type="SAM" id="MobiDB-lite"/>
    </source>
</evidence>
<keyword evidence="3 11" id="KW-0812">Transmembrane</keyword>
<proteinExistence type="inferred from homology"/>
<evidence type="ECO:0000256" key="3">
    <source>
        <dbReference type="ARBA" id="ARBA00022692"/>
    </source>
</evidence>
<dbReference type="OrthoDB" id="331948at2759"/>
<accession>A0A0E9NMW2</accession>
<name>A0A0E9NMW2_SAICN</name>
<comment type="caution">
    <text evidence="15">The sequence shown here is derived from an EMBL/GenBank/DDBJ whole genome shotgun (WGS) entry which is preliminary data.</text>
</comment>
<dbReference type="InterPro" id="IPR033682">
    <property type="entry name" value="PFA4"/>
</dbReference>
<dbReference type="EC" id="2.3.1.225" evidence="11"/>
<reference evidence="15 16" key="3">
    <citation type="journal article" date="2015" name="Genome Announc.">
        <title>Draft Genome Sequence of the Archiascomycetous Yeast Saitoella complicata.</title>
        <authorList>
            <person name="Yamauchi K."/>
            <person name="Kondo S."/>
            <person name="Hamamoto M."/>
            <person name="Takahashi Y."/>
            <person name="Ogura Y."/>
            <person name="Hayashi T."/>
            <person name="Nishida H."/>
        </authorList>
    </citation>
    <scope>NUCLEOTIDE SEQUENCE [LARGE SCALE GENOMIC DNA]</scope>
    <source>
        <strain evidence="15 16">NRRL Y-17804</strain>
    </source>
</reference>
<dbReference type="EMBL" id="BACD03000036">
    <property type="protein sequence ID" value="GAO50760.1"/>
    <property type="molecule type" value="Genomic_DNA"/>
</dbReference>
<dbReference type="HAMAP" id="MF_03199">
    <property type="entry name" value="DHHC_PAT_PFA4"/>
    <property type="match status" value="1"/>
</dbReference>
<dbReference type="Pfam" id="PF01529">
    <property type="entry name" value="DHHC"/>
    <property type="match status" value="1"/>
</dbReference>
<dbReference type="RefSeq" id="XP_019026617.1">
    <property type="nucleotide sequence ID" value="XM_019167307.1"/>
</dbReference>
<evidence type="ECO:0000256" key="1">
    <source>
        <dbReference type="ARBA" id="ARBA00004141"/>
    </source>
</evidence>
<evidence type="ECO:0000313" key="15">
    <source>
        <dbReference type="EMBL" id="GAO50760.1"/>
    </source>
</evidence>
<keyword evidence="5 11" id="KW-1133">Transmembrane helix</keyword>
<dbReference type="PROSITE" id="PS50216">
    <property type="entry name" value="DHHC"/>
    <property type="match status" value="1"/>
</dbReference>
<reference evidence="15 16" key="2">
    <citation type="journal article" date="2014" name="J. Gen. Appl. Microbiol.">
        <title>The early diverging ascomycetous budding yeast Saitoella complicata has three histone deacetylases belonging to the Clr6, Hos2, and Rpd3 lineages.</title>
        <authorList>
            <person name="Nishida H."/>
            <person name="Matsumoto T."/>
            <person name="Kondo S."/>
            <person name="Hamamoto M."/>
            <person name="Yoshikawa H."/>
        </authorList>
    </citation>
    <scope>NUCLEOTIDE SEQUENCE [LARGE SCALE GENOMIC DNA]</scope>
    <source>
        <strain evidence="15 16">NRRL Y-17804</strain>
    </source>
</reference>
<comment type="subcellular location">
    <subcellularLocation>
        <location evidence="11">Endoplasmic reticulum membrane</location>
        <topology evidence="11">Multi-pass membrane protein</topology>
    </subcellularLocation>
    <subcellularLocation>
        <location evidence="1">Membrane</location>
        <topology evidence="1">Multi-pass membrane protein</topology>
    </subcellularLocation>
</comment>
<evidence type="ECO:0000313" key="16">
    <source>
        <dbReference type="Proteomes" id="UP000033140"/>
    </source>
</evidence>
<evidence type="ECO:0000256" key="2">
    <source>
        <dbReference type="ARBA" id="ARBA00022679"/>
    </source>
</evidence>
<feature type="transmembrane region" description="Helical" evidence="11 12">
    <location>
        <begin position="139"/>
        <end position="158"/>
    </location>
</feature>
<keyword evidence="16" id="KW-1185">Reference proteome</keyword>
<gene>
    <name evidence="11" type="primary">PFA4</name>
    <name evidence="15" type="ORF">G7K_4881-t1</name>
</gene>
<protein>
    <recommendedName>
        <fullName evidence="11">Palmitoyltransferase PFA4</fullName>
        <ecNumber evidence="11">2.3.1.225</ecNumber>
    </recommendedName>
    <alternativeName>
        <fullName evidence="11">Protein S-acyltransferase</fullName>
        <shortName evidence="11">PAT</shortName>
    </alternativeName>
    <alternativeName>
        <fullName evidence="11">Protein fatty acyltransferase 4</fullName>
    </alternativeName>
</protein>
<organism evidence="15 16">
    <name type="scientific">Saitoella complicata (strain BCRC 22490 / CBS 7301 / JCM 7358 / NBRC 10748 / NRRL Y-17804)</name>
    <dbReference type="NCBI Taxonomy" id="698492"/>
    <lineage>
        <taxon>Eukaryota</taxon>
        <taxon>Fungi</taxon>
        <taxon>Dikarya</taxon>
        <taxon>Ascomycota</taxon>
        <taxon>Taphrinomycotina</taxon>
        <taxon>Taphrinomycotina incertae sedis</taxon>
        <taxon>Saitoella</taxon>
    </lineage>
</organism>
<feature type="transmembrane region" description="Helical" evidence="11 12">
    <location>
        <begin position="20"/>
        <end position="40"/>
    </location>
</feature>
<reference evidence="15 16" key="1">
    <citation type="journal article" date="2011" name="J. Gen. Appl. Microbiol.">
        <title>Draft genome sequencing of the enigmatic yeast Saitoella complicata.</title>
        <authorList>
            <person name="Nishida H."/>
            <person name="Hamamoto M."/>
            <person name="Sugiyama J."/>
        </authorList>
    </citation>
    <scope>NUCLEOTIDE SEQUENCE [LARGE SCALE GENOMIC DNA]</scope>
    <source>
        <strain evidence="15 16">NRRL Y-17804</strain>
    </source>
</reference>
<keyword evidence="2 11" id="KW-0808">Transferase</keyword>
<feature type="transmembrane region" description="Helical" evidence="11 12">
    <location>
        <begin position="52"/>
        <end position="70"/>
    </location>
</feature>
<feature type="compositionally biased region" description="Acidic residues" evidence="13">
    <location>
        <begin position="354"/>
        <end position="364"/>
    </location>
</feature>
<evidence type="ECO:0000256" key="9">
    <source>
        <dbReference type="ARBA" id="ARBA00023315"/>
    </source>
</evidence>
<comment type="function">
    <text evidence="11">Mediates the reversible addition of palmitate to target proteins, thereby regulating their membrane association and biological function.</text>
</comment>
<evidence type="ECO:0000256" key="10">
    <source>
        <dbReference type="ARBA" id="ARBA00048048"/>
    </source>
</evidence>
<dbReference type="GO" id="GO:0019706">
    <property type="term" value="F:protein-cysteine S-palmitoyltransferase activity"/>
    <property type="evidence" value="ECO:0007669"/>
    <property type="project" value="UniProtKB-UniRule"/>
</dbReference>
<dbReference type="PANTHER" id="PTHR12246">
    <property type="entry name" value="PALMITOYLTRANSFERASE ZDHHC16"/>
    <property type="match status" value="1"/>
</dbReference>
<keyword evidence="7 11" id="KW-0564">Palmitate</keyword>
<feature type="domain" description="Palmitoyltransferase DHHC" evidence="14">
    <location>
        <begin position="94"/>
        <end position="217"/>
    </location>
</feature>
<keyword evidence="8 11" id="KW-0449">Lipoprotein</keyword>
<keyword evidence="4 11" id="KW-0256">Endoplasmic reticulum</keyword>
<evidence type="ECO:0000256" key="6">
    <source>
        <dbReference type="ARBA" id="ARBA00023136"/>
    </source>
</evidence>
<dbReference type="AlphaFoldDB" id="A0A0E9NMW2"/>
<evidence type="ECO:0000256" key="4">
    <source>
        <dbReference type="ARBA" id="ARBA00022824"/>
    </source>
</evidence>
<dbReference type="InterPro" id="IPR039859">
    <property type="entry name" value="PFA4/ZDH16/20/ERF2-like"/>
</dbReference>
<evidence type="ECO:0000259" key="14">
    <source>
        <dbReference type="Pfam" id="PF01529"/>
    </source>
</evidence>
<keyword evidence="6 11" id="KW-0472">Membrane</keyword>
<comment type="domain">
    <text evidence="11 12">The DHHC domain is required for palmitoyltransferase activity.</text>
</comment>
<feature type="region of interest" description="Disordered" evidence="13">
    <location>
        <begin position="284"/>
        <end position="312"/>
    </location>
</feature>
<feature type="active site" description="S-palmitoyl cysteine intermediate" evidence="11">
    <location>
        <position position="124"/>
    </location>
</feature>
<keyword evidence="9 11" id="KW-0012">Acyltransferase</keyword>
<sequence length="392" mass="44870">MTSPSVPGAQRWPSPTLGHFFLFLVSCLIFFVGYIPQLYVFPSLDLPRSTYLRLNISILLVWLTFILAAASDPGTAPKDWKPNPKEVEDETAVRYCMKCEAFKPPRAHHCRTCGVCVMRMDHHCPWINNCVGYRNHAHFIRFLLYTLSATIQVFVLLFRRGWELWYEFYYSDVDATELVLLMLTMLTALVLIICLAILGIYQLWCVSEGTTTIESWSLERLQSHVRRGRLREEDAIFPYDLGFIENLRDIFGGGVVGAWWVFGRNGRGTGTRWEVNEFAVPGRGWPPPDPDIVRANPHLSPKPWTHGVPPTEDLDAFRERQRESQNFYSDYPHEDESWDEEGSEGSRDPGDGWVNDEGETLEDYGIDVGSEIVGFGAKDERGVELRKRVNGI</sequence>
<comment type="similarity">
    <text evidence="11">Belongs to the DHHC palmitoyltransferase family. PFA4 subfamily.</text>
</comment>
<evidence type="ECO:0000256" key="11">
    <source>
        <dbReference type="HAMAP-Rule" id="MF_03199"/>
    </source>
</evidence>
<dbReference type="OMA" id="YPHEDES"/>
<dbReference type="Proteomes" id="UP000033140">
    <property type="component" value="Unassembled WGS sequence"/>
</dbReference>
<dbReference type="GO" id="GO:0005789">
    <property type="term" value="C:endoplasmic reticulum membrane"/>
    <property type="evidence" value="ECO:0007669"/>
    <property type="project" value="UniProtKB-SubCell"/>
</dbReference>
<feature type="transmembrane region" description="Helical" evidence="11 12">
    <location>
        <begin position="178"/>
        <end position="204"/>
    </location>
</feature>
<evidence type="ECO:0000256" key="7">
    <source>
        <dbReference type="ARBA" id="ARBA00023139"/>
    </source>
</evidence>
<evidence type="ECO:0000256" key="12">
    <source>
        <dbReference type="RuleBase" id="RU079119"/>
    </source>
</evidence>
<evidence type="ECO:0000256" key="8">
    <source>
        <dbReference type="ARBA" id="ARBA00023288"/>
    </source>
</evidence>
<evidence type="ECO:0000256" key="5">
    <source>
        <dbReference type="ARBA" id="ARBA00022989"/>
    </source>
</evidence>
<dbReference type="InterPro" id="IPR001594">
    <property type="entry name" value="Palmitoyltrfase_DHHC"/>
</dbReference>